<dbReference type="Pfam" id="PF07730">
    <property type="entry name" value="HisKA_3"/>
    <property type="match status" value="1"/>
</dbReference>
<proteinExistence type="predicted"/>
<dbReference type="EC" id="2.7.13.3" evidence="2"/>
<sequence length="389" mass="41489">MRRTIRDWTADISLFLGAAAFSVLTSDAAVTDGNMSETARIVDQSAAALGCAALFLRRRWPVQLAVVLLVSGKLGHFMTGPTLVALFTVATRRPLRVTAWVAALGLAPALVYVASGPDPEAPATESALTYFALLAATLGWGLYVRSRRELVATWRERTEQAADQARAQAREDIAREMHDVLAHRLSLLSVHAGALEFNPGAPRPEIQRAAGVIRDSAHQALEDMREILGVLRECEDGGRPQPVLADLERLADESRAAGARITLHQQVTQPAAAPGLVGRTAYRIVQEGLTNARKHAPDAEVTVTVSGGPREGLTVMVRNPLSATGSNEGIPGAGQGLIGLAERAKLAGGRLEHTRAGAGFRLTGWLPWTPPRDPEPPAAPARRDTKTLA</sequence>
<evidence type="ECO:0000256" key="11">
    <source>
        <dbReference type="SAM" id="SignalP"/>
    </source>
</evidence>
<keyword evidence="10" id="KW-1133">Transmembrane helix</keyword>
<feature type="transmembrane region" description="Helical" evidence="10">
    <location>
        <begin position="97"/>
        <end position="115"/>
    </location>
</feature>
<dbReference type="InterPro" id="IPR011712">
    <property type="entry name" value="Sig_transdc_His_kin_sub3_dim/P"/>
</dbReference>
<dbReference type="PANTHER" id="PTHR24421:SF10">
    <property type="entry name" value="NITRATE_NITRITE SENSOR PROTEIN NARQ"/>
    <property type="match status" value="1"/>
</dbReference>
<feature type="signal peptide" evidence="11">
    <location>
        <begin position="1"/>
        <end position="28"/>
    </location>
</feature>
<dbReference type="Gene3D" id="1.20.5.1930">
    <property type="match status" value="1"/>
</dbReference>
<reference evidence="13 14" key="1">
    <citation type="submission" date="2021-10" db="EMBL/GenBank/DDBJ databases">
        <title>Streptomyces gossypii sp. nov., isolated from soil collected from cotton field.</title>
        <authorList>
            <person name="Ge X."/>
            <person name="Chen X."/>
            <person name="Liu W."/>
        </authorList>
    </citation>
    <scope>NUCLEOTIDE SEQUENCE [LARGE SCALE GENOMIC DNA]</scope>
    <source>
        <strain evidence="13 14">N2-109</strain>
    </source>
</reference>
<evidence type="ECO:0000256" key="10">
    <source>
        <dbReference type="SAM" id="Phobius"/>
    </source>
</evidence>
<dbReference type="InterPro" id="IPR036890">
    <property type="entry name" value="HATPase_C_sf"/>
</dbReference>
<dbReference type="PANTHER" id="PTHR24421">
    <property type="entry name" value="NITRATE/NITRITE SENSOR PROTEIN NARX-RELATED"/>
    <property type="match status" value="1"/>
</dbReference>
<organism evidence="13 14">
    <name type="scientific">Streptomyces gossypii</name>
    <dbReference type="NCBI Taxonomy" id="2883101"/>
    <lineage>
        <taxon>Bacteria</taxon>
        <taxon>Bacillati</taxon>
        <taxon>Actinomycetota</taxon>
        <taxon>Actinomycetes</taxon>
        <taxon>Kitasatosporales</taxon>
        <taxon>Streptomycetaceae</taxon>
        <taxon>Streptomyces</taxon>
    </lineage>
</organism>
<evidence type="ECO:0000256" key="3">
    <source>
        <dbReference type="ARBA" id="ARBA00022553"/>
    </source>
</evidence>
<feature type="compositionally biased region" description="Pro residues" evidence="9">
    <location>
        <begin position="368"/>
        <end position="379"/>
    </location>
</feature>
<keyword evidence="4" id="KW-0808">Transferase</keyword>
<evidence type="ECO:0000256" key="6">
    <source>
        <dbReference type="ARBA" id="ARBA00022777"/>
    </source>
</evidence>
<dbReference type="Proteomes" id="UP001156389">
    <property type="component" value="Unassembled WGS sequence"/>
</dbReference>
<comment type="catalytic activity">
    <reaction evidence="1">
        <text>ATP + protein L-histidine = ADP + protein N-phospho-L-histidine.</text>
        <dbReference type="EC" id="2.7.13.3"/>
    </reaction>
</comment>
<keyword evidence="5" id="KW-0547">Nucleotide-binding</keyword>
<dbReference type="GO" id="GO:0016301">
    <property type="term" value="F:kinase activity"/>
    <property type="evidence" value="ECO:0007669"/>
    <property type="project" value="UniProtKB-KW"/>
</dbReference>
<keyword evidence="6 13" id="KW-0418">Kinase</keyword>
<feature type="transmembrane region" description="Helical" evidence="10">
    <location>
        <begin position="127"/>
        <end position="144"/>
    </location>
</feature>
<dbReference type="EMBL" id="JAJAGO010000007">
    <property type="protein sequence ID" value="MCT2591485.1"/>
    <property type="molecule type" value="Genomic_DNA"/>
</dbReference>
<evidence type="ECO:0000256" key="9">
    <source>
        <dbReference type="SAM" id="MobiDB-lite"/>
    </source>
</evidence>
<comment type="caution">
    <text evidence="13">The sequence shown here is derived from an EMBL/GenBank/DDBJ whole genome shotgun (WGS) entry which is preliminary data.</text>
</comment>
<keyword evidence="3" id="KW-0597">Phosphoprotein</keyword>
<evidence type="ECO:0000313" key="14">
    <source>
        <dbReference type="Proteomes" id="UP001156389"/>
    </source>
</evidence>
<accession>A0ABT2JUE2</accession>
<evidence type="ECO:0000313" key="13">
    <source>
        <dbReference type="EMBL" id="MCT2591485.1"/>
    </source>
</evidence>
<dbReference type="SUPFAM" id="SSF55874">
    <property type="entry name" value="ATPase domain of HSP90 chaperone/DNA topoisomerase II/histidine kinase"/>
    <property type="match status" value="1"/>
</dbReference>
<evidence type="ECO:0000256" key="4">
    <source>
        <dbReference type="ARBA" id="ARBA00022679"/>
    </source>
</evidence>
<keyword evidence="10" id="KW-0472">Membrane</keyword>
<dbReference type="RefSeq" id="WP_260218807.1">
    <property type="nucleotide sequence ID" value="NZ_JAJAGO010000007.1"/>
</dbReference>
<evidence type="ECO:0000256" key="1">
    <source>
        <dbReference type="ARBA" id="ARBA00000085"/>
    </source>
</evidence>
<dbReference type="InterPro" id="IPR050482">
    <property type="entry name" value="Sensor_HK_TwoCompSys"/>
</dbReference>
<feature type="region of interest" description="Disordered" evidence="9">
    <location>
        <begin position="365"/>
        <end position="389"/>
    </location>
</feature>
<evidence type="ECO:0000256" key="2">
    <source>
        <dbReference type="ARBA" id="ARBA00012438"/>
    </source>
</evidence>
<name>A0ABT2JUE2_9ACTN</name>
<gene>
    <name evidence="13" type="ORF">LHJ74_16510</name>
</gene>
<feature type="domain" description="Signal transduction histidine kinase subgroup 3 dimerisation and phosphoacceptor" evidence="12">
    <location>
        <begin position="170"/>
        <end position="234"/>
    </location>
</feature>
<keyword evidence="10" id="KW-0812">Transmembrane</keyword>
<keyword evidence="8" id="KW-0902">Two-component regulatory system</keyword>
<evidence type="ECO:0000259" key="12">
    <source>
        <dbReference type="Pfam" id="PF07730"/>
    </source>
</evidence>
<keyword evidence="11" id="KW-0732">Signal</keyword>
<dbReference type="CDD" id="cd16917">
    <property type="entry name" value="HATPase_UhpB-NarQ-NarX-like"/>
    <property type="match status" value="1"/>
</dbReference>
<evidence type="ECO:0000256" key="8">
    <source>
        <dbReference type="ARBA" id="ARBA00023012"/>
    </source>
</evidence>
<protein>
    <recommendedName>
        <fullName evidence="2">histidine kinase</fullName>
        <ecNumber evidence="2">2.7.13.3</ecNumber>
    </recommendedName>
</protein>
<feature type="chain" id="PRO_5046742164" description="histidine kinase" evidence="11">
    <location>
        <begin position="29"/>
        <end position="389"/>
    </location>
</feature>
<keyword evidence="7" id="KW-0067">ATP-binding</keyword>
<evidence type="ECO:0000256" key="5">
    <source>
        <dbReference type="ARBA" id="ARBA00022741"/>
    </source>
</evidence>
<feature type="transmembrane region" description="Helical" evidence="10">
    <location>
        <begin position="64"/>
        <end position="90"/>
    </location>
</feature>
<evidence type="ECO:0000256" key="7">
    <source>
        <dbReference type="ARBA" id="ARBA00022840"/>
    </source>
</evidence>
<dbReference type="Gene3D" id="3.30.565.10">
    <property type="entry name" value="Histidine kinase-like ATPase, C-terminal domain"/>
    <property type="match status" value="1"/>
</dbReference>
<keyword evidence="14" id="KW-1185">Reference proteome</keyword>